<comment type="catalytic activity">
    <reaction evidence="1 7">
        <text>[protein]-peptidylproline (omega=180) = [protein]-peptidylproline (omega=0)</text>
        <dbReference type="Rhea" id="RHEA:16237"/>
        <dbReference type="Rhea" id="RHEA-COMP:10747"/>
        <dbReference type="Rhea" id="RHEA-COMP:10748"/>
        <dbReference type="ChEBI" id="CHEBI:83833"/>
        <dbReference type="ChEBI" id="CHEBI:83834"/>
        <dbReference type="EC" id="5.2.1.8"/>
    </reaction>
</comment>
<keyword evidence="4 7" id="KW-0963">Cytoplasm</keyword>
<evidence type="ECO:0000313" key="9">
    <source>
        <dbReference type="Proteomes" id="UP000001950"/>
    </source>
</evidence>
<accession>Q4UHN2</accession>
<evidence type="ECO:0000256" key="2">
    <source>
        <dbReference type="ARBA" id="ARBA00004496"/>
    </source>
</evidence>
<dbReference type="InParanoid" id="Q4UHN2"/>
<dbReference type="GO" id="GO:0005737">
    <property type="term" value="C:cytoplasm"/>
    <property type="evidence" value="ECO:0007669"/>
    <property type="project" value="UniProtKB-SubCell"/>
</dbReference>
<dbReference type="eggNOG" id="KOG2867">
    <property type="taxonomic scope" value="Eukaryota"/>
</dbReference>
<evidence type="ECO:0000256" key="3">
    <source>
        <dbReference type="ARBA" id="ARBA00011019"/>
    </source>
</evidence>
<dbReference type="VEuPathDB" id="PiroplasmaDB:TA05630"/>
<dbReference type="FunCoup" id="Q4UHN2">
    <property type="interactions" value="403"/>
</dbReference>
<comment type="subcellular location">
    <subcellularLocation>
        <location evidence="2 7">Cytoplasm</location>
    </subcellularLocation>
</comment>
<keyword evidence="6 7" id="KW-0413">Isomerase</keyword>
<protein>
    <recommendedName>
        <fullName evidence="7">Serine/threonine-protein phosphatase 2A activator</fullName>
        <ecNumber evidence="7">5.2.1.8</ecNumber>
    </recommendedName>
    <alternativeName>
        <fullName evidence="7">Phosphotyrosyl phosphatase activator</fullName>
    </alternativeName>
</protein>
<dbReference type="InterPro" id="IPR004327">
    <property type="entry name" value="Phstyr_phstse_ac"/>
</dbReference>
<keyword evidence="9" id="KW-1185">Reference proteome</keyword>
<evidence type="ECO:0000256" key="4">
    <source>
        <dbReference type="ARBA" id="ARBA00022490"/>
    </source>
</evidence>
<keyword evidence="5 7" id="KW-0697">Rotamase</keyword>
<dbReference type="EC" id="5.2.1.8" evidence="7"/>
<name>Q4UHN2_THEAN</name>
<proteinExistence type="inferred from homology"/>
<dbReference type="RefSeq" id="XP_954084.1">
    <property type="nucleotide sequence ID" value="XM_948991.1"/>
</dbReference>
<dbReference type="KEGG" id="tan:TA05630"/>
<dbReference type="GeneID" id="3863527"/>
<dbReference type="STRING" id="5874.Q4UHN2"/>
<dbReference type="OrthoDB" id="16120at2759"/>
<sequence length="248" mass="29760">MDKLECVDIIEFIKNLNESIKGKKLSDYNLELKILTESYEIRNLNIILKLYLLLEKIENYLPNHDPKNFINCRYGNKAFNTFINQLTNELDEILIEYEIKIIDENIYKKLKKHFLNSFGNNIRLDFGTGHELEFIYFLMILFTNNFIKQQQFDSLVLILLNKYFELCRKIIERYTLEPAGTKGVWGIDDYQFLPFIFGSSQLINTNINPKHCMELEFVIKYKNDYIFMRAMEYKINVNKINLYIYKLD</sequence>
<reference evidence="8 9" key="1">
    <citation type="journal article" date="2005" name="Science">
        <title>Genome of the host-cell transforming parasite Theileria annulata compared with T. parva.</title>
        <authorList>
            <person name="Pain A."/>
            <person name="Renauld H."/>
            <person name="Berriman M."/>
            <person name="Murphy L."/>
            <person name="Yeats C.A."/>
            <person name="Weir W."/>
            <person name="Kerhornou A."/>
            <person name="Aslett M."/>
            <person name="Bishop R."/>
            <person name="Bouchier C."/>
            <person name="Cochet M."/>
            <person name="Coulson R.M.R."/>
            <person name="Cronin A."/>
            <person name="de Villiers E.P."/>
            <person name="Fraser A."/>
            <person name="Fosker N."/>
            <person name="Gardner M."/>
            <person name="Goble A."/>
            <person name="Griffiths-Jones S."/>
            <person name="Harris D.E."/>
            <person name="Katzer F."/>
            <person name="Larke N."/>
            <person name="Lord A."/>
            <person name="Maser P."/>
            <person name="McKellar S."/>
            <person name="Mooney P."/>
            <person name="Morton F."/>
            <person name="Nene V."/>
            <person name="O'Neil S."/>
            <person name="Price C."/>
            <person name="Quail M.A."/>
            <person name="Rabbinowitsch E."/>
            <person name="Rawlings N.D."/>
            <person name="Rutter S."/>
            <person name="Saunders D."/>
            <person name="Seeger K."/>
            <person name="Shah T."/>
            <person name="Squares R."/>
            <person name="Squares S."/>
            <person name="Tivey A."/>
            <person name="Walker A.R."/>
            <person name="Woodward J."/>
            <person name="Dobbelaere D.A.E."/>
            <person name="Langsley G."/>
            <person name="Rajandream M.A."/>
            <person name="McKeever D."/>
            <person name="Shiels B."/>
            <person name="Tait A."/>
            <person name="Barrell B.G."/>
            <person name="Hall N."/>
        </authorList>
    </citation>
    <scope>NUCLEOTIDE SEQUENCE [LARGE SCALE GENOMIC DNA]</scope>
    <source>
        <strain evidence="9">Ankara</strain>
    </source>
</reference>
<dbReference type="PANTHER" id="PTHR10012">
    <property type="entry name" value="SERINE/THREONINE-PROTEIN PHOSPHATASE 2A REGULATORY SUBUNIT B"/>
    <property type="match status" value="1"/>
</dbReference>
<dbReference type="GO" id="GO:0007052">
    <property type="term" value="P:mitotic spindle organization"/>
    <property type="evidence" value="ECO:0007669"/>
    <property type="project" value="TreeGrafter"/>
</dbReference>
<evidence type="ECO:0000313" key="8">
    <source>
        <dbReference type="EMBL" id="CAI73407.1"/>
    </source>
</evidence>
<dbReference type="AlphaFoldDB" id="Q4UHN2"/>
<dbReference type="GO" id="GO:0008160">
    <property type="term" value="F:protein tyrosine phosphatase activator activity"/>
    <property type="evidence" value="ECO:0007669"/>
    <property type="project" value="TreeGrafter"/>
</dbReference>
<evidence type="ECO:0000256" key="6">
    <source>
        <dbReference type="ARBA" id="ARBA00023235"/>
    </source>
</evidence>
<dbReference type="GO" id="GO:0005634">
    <property type="term" value="C:nucleus"/>
    <property type="evidence" value="ECO:0007669"/>
    <property type="project" value="TreeGrafter"/>
</dbReference>
<comment type="similarity">
    <text evidence="3 7">Belongs to the PTPA-type PPIase family.</text>
</comment>
<dbReference type="Pfam" id="PF03095">
    <property type="entry name" value="PTPA"/>
    <property type="match status" value="1"/>
</dbReference>
<dbReference type="GO" id="GO:0000159">
    <property type="term" value="C:protein phosphatase type 2A complex"/>
    <property type="evidence" value="ECO:0007669"/>
    <property type="project" value="TreeGrafter"/>
</dbReference>
<comment type="function">
    <text evidence="7">PPIases accelerate the folding of proteins. It catalyzes the cis-trans isomerization of proline imidic peptide bonds in oligopeptides.</text>
</comment>
<dbReference type="InterPro" id="IPR043170">
    <property type="entry name" value="PTPA_C_lid"/>
</dbReference>
<dbReference type="GO" id="GO:0003755">
    <property type="term" value="F:peptidyl-prolyl cis-trans isomerase activity"/>
    <property type="evidence" value="ECO:0007669"/>
    <property type="project" value="UniProtKB-KW"/>
</dbReference>
<evidence type="ECO:0000256" key="7">
    <source>
        <dbReference type="RuleBase" id="RU361210"/>
    </source>
</evidence>
<evidence type="ECO:0000256" key="5">
    <source>
        <dbReference type="ARBA" id="ARBA00023110"/>
    </source>
</evidence>
<dbReference type="SUPFAM" id="SSF140984">
    <property type="entry name" value="PTPA-like"/>
    <property type="match status" value="1"/>
</dbReference>
<dbReference type="PANTHER" id="PTHR10012:SF0">
    <property type="entry name" value="SERINE_THREONINE-PROTEIN PHOSPHATASE 2A ACTIVATOR"/>
    <property type="match status" value="1"/>
</dbReference>
<dbReference type="Gene3D" id="1.20.120.1150">
    <property type="match status" value="1"/>
</dbReference>
<evidence type="ECO:0000256" key="1">
    <source>
        <dbReference type="ARBA" id="ARBA00000971"/>
    </source>
</evidence>
<dbReference type="OMA" id="RAMEYKI"/>
<dbReference type="EMBL" id="CR940347">
    <property type="protein sequence ID" value="CAI73407.1"/>
    <property type="molecule type" value="Genomic_DNA"/>
</dbReference>
<gene>
    <name evidence="8" type="ORF">TA05630</name>
</gene>
<dbReference type="Proteomes" id="UP000001950">
    <property type="component" value="Chromosome 1"/>
</dbReference>
<dbReference type="InterPro" id="IPR037218">
    <property type="entry name" value="PTPA_sf"/>
</dbReference>
<organism evidence="8 9">
    <name type="scientific">Theileria annulata</name>
    <dbReference type="NCBI Taxonomy" id="5874"/>
    <lineage>
        <taxon>Eukaryota</taxon>
        <taxon>Sar</taxon>
        <taxon>Alveolata</taxon>
        <taxon>Apicomplexa</taxon>
        <taxon>Aconoidasida</taxon>
        <taxon>Piroplasmida</taxon>
        <taxon>Theileriidae</taxon>
        <taxon>Theileria</taxon>
    </lineage>
</organism>